<name>A0A4Y2AZ28_ARAVE</name>
<sequence length="272" mass="29168">MASGMGHGAAFCNTKLCHVQPTGTVAVMASSMGYWAAFCNAKLSHVQQPVQLLSWHQVRDMGRRSITLNCKVCLKDDALKARCAVFEMPSEDCMAQLTAFMKGGICNLIRNLAISAIAHARDGPRGRPHHGGHGGGRGGPGRFGGPPHGGPHGGPGGHRGPRGPPPNMLDMFPACKTLAEPMRAKHCELHDNGEIGPRNCQGGDHKVCMLRDMETVRCAVSEQPEQDCIDDILAFIQGDICEEEREEAGGDPSDPTEKEDIGSEEEGDNNRK</sequence>
<dbReference type="EMBL" id="BGPR01000036">
    <property type="protein sequence ID" value="GBL84286.1"/>
    <property type="molecule type" value="Genomic_DNA"/>
</dbReference>
<feature type="region of interest" description="Disordered" evidence="1">
    <location>
        <begin position="240"/>
        <end position="272"/>
    </location>
</feature>
<dbReference type="OrthoDB" id="6434444at2759"/>
<reference evidence="2 3" key="1">
    <citation type="journal article" date="2019" name="Sci. Rep.">
        <title>Orb-weaving spider Araneus ventricosus genome elucidates the spidroin gene catalogue.</title>
        <authorList>
            <person name="Kono N."/>
            <person name="Nakamura H."/>
            <person name="Ohtoshi R."/>
            <person name="Moran D.A.P."/>
            <person name="Shinohara A."/>
            <person name="Yoshida Y."/>
            <person name="Fujiwara M."/>
            <person name="Mori M."/>
            <person name="Tomita M."/>
            <person name="Arakawa K."/>
        </authorList>
    </citation>
    <scope>NUCLEOTIDE SEQUENCE [LARGE SCALE GENOMIC DNA]</scope>
</reference>
<dbReference type="AlphaFoldDB" id="A0A4Y2AZ28"/>
<proteinExistence type="predicted"/>
<evidence type="ECO:0000313" key="3">
    <source>
        <dbReference type="Proteomes" id="UP000499080"/>
    </source>
</evidence>
<feature type="compositionally biased region" description="Acidic residues" evidence="1">
    <location>
        <begin position="262"/>
        <end position="272"/>
    </location>
</feature>
<gene>
    <name evidence="2" type="ORF">AVEN_118666_1</name>
</gene>
<protein>
    <submittedName>
        <fullName evidence="2">Uncharacterized protein</fullName>
    </submittedName>
</protein>
<evidence type="ECO:0000256" key="1">
    <source>
        <dbReference type="SAM" id="MobiDB-lite"/>
    </source>
</evidence>
<feature type="compositionally biased region" description="Gly residues" evidence="1">
    <location>
        <begin position="133"/>
        <end position="158"/>
    </location>
</feature>
<evidence type="ECO:0000313" key="2">
    <source>
        <dbReference type="EMBL" id="GBL84286.1"/>
    </source>
</evidence>
<feature type="region of interest" description="Disordered" evidence="1">
    <location>
        <begin position="121"/>
        <end position="172"/>
    </location>
</feature>
<comment type="caution">
    <text evidence="2">The sequence shown here is derived from an EMBL/GenBank/DDBJ whole genome shotgun (WGS) entry which is preliminary data.</text>
</comment>
<accession>A0A4Y2AZ28</accession>
<dbReference type="Proteomes" id="UP000499080">
    <property type="component" value="Unassembled WGS sequence"/>
</dbReference>
<organism evidence="2 3">
    <name type="scientific">Araneus ventricosus</name>
    <name type="common">Orbweaver spider</name>
    <name type="synonym">Epeira ventricosa</name>
    <dbReference type="NCBI Taxonomy" id="182803"/>
    <lineage>
        <taxon>Eukaryota</taxon>
        <taxon>Metazoa</taxon>
        <taxon>Ecdysozoa</taxon>
        <taxon>Arthropoda</taxon>
        <taxon>Chelicerata</taxon>
        <taxon>Arachnida</taxon>
        <taxon>Araneae</taxon>
        <taxon>Araneomorphae</taxon>
        <taxon>Entelegynae</taxon>
        <taxon>Araneoidea</taxon>
        <taxon>Araneidae</taxon>
        <taxon>Araneus</taxon>
    </lineage>
</organism>
<keyword evidence="3" id="KW-1185">Reference proteome</keyword>